<accession>A0A1T0A263</accession>
<protein>
    <submittedName>
        <fullName evidence="2">Uncharacterized protein</fullName>
    </submittedName>
</protein>
<evidence type="ECO:0000313" key="5">
    <source>
        <dbReference type="Proteomes" id="UP000255279"/>
    </source>
</evidence>
<name>A0A1T0A263_9GAMM</name>
<reference evidence="2 4" key="1">
    <citation type="submission" date="2017-02" db="EMBL/GenBank/DDBJ databases">
        <title>Draft genome sequence of Moraxella caviae CCUG 355 type strain.</title>
        <authorList>
            <person name="Engstrom-Jakobsson H."/>
            <person name="Salva-Serra F."/>
            <person name="Thorell K."/>
            <person name="Gonzales-Siles L."/>
            <person name="Karlsson R."/>
            <person name="Boulund F."/>
            <person name="Engstrand L."/>
            <person name="Moore E."/>
        </authorList>
    </citation>
    <scope>NUCLEOTIDE SEQUENCE [LARGE SCALE GENOMIC DNA]</scope>
    <source>
        <strain evidence="2 4">CCUG 355</strain>
    </source>
</reference>
<dbReference type="EMBL" id="MUXU01000038">
    <property type="protein sequence ID" value="OOR89639.1"/>
    <property type="molecule type" value="Genomic_DNA"/>
</dbReference>
<reference evidence="3 5" key="2">
    <citation type="submission" date="2018-06" db="EMBL/GenBank/DDBJ databases">
        <authorList>
            <consortium name="Pathogen Informatics"/>
            <person name="Doyle S."/>
        </authorList>
    </citation>
    <scope>NUCLEOTIDE SEQUENCE [LARGE SCALE GENOMIC DNA]</scope>
    <source>
        <strain evidence="3 5">NCTC10293</strain>
    </source>
</reference>
<evidence type="ECO:0000313" key="2">
    <source>
        <dbReference type="EMBL" id="OOR89639.1"/>
    </source>
</evidence>
<dbReference type="Proteomes" id="UP000190435">
    <property type="component" value="Unassembled WGS sequence"/>
</dbReference>
<evidence type="ECO:0000256" key="1">
    <source>
        <dbReference type="SAM" id="SignalP"/>
    </source>
</evidence>
<feature type="chain" id="PRO_5036026397" evidence="1">
    <location>
        <begin position="23"/>
        <end position="161"/>
    </location>
</feature>
<dbReference type="RefSeq" id="WP_078276721.1">
    <property type="nucleotide sequence ID" value="NZ_CAACXO010000004.1"/>
</dbReference>
<evidence type="ECO:0000313" key="3">
    <source>
        <dbReference type="EMBL" id="STZ10327.1"/>
    </source>
</evidence>
<dbReference type="Proteomes" id="UP000255279">
    <property type="component" value="Unassembled WGS sequence"/>
</dbReference>
<dbReference type="EMBL" id="UGQE01000001">
    <property type="protein sequence ID" value="STZ10327.1"/>
    <property type="molecule type" value="Genomic_DNA"/>
</dbReference>
<gene>
    <name evidence="2" type="ORF">B0181_06640</name>
    <name evidence="3" type="ORF">NCTC10293_00659</name>
</gene>
<proteinExistence type="predicted"/>
<dbReference type="OrthoDB" id="6688707at2"/>
<keyword evidence="4" id="KW-1185">Reference proteome</keyword>
<keyword evidence="1" id="KW-0732">Signal</keyword>
<feature type="signal peptide" evidence="1">
    <location>
        <begin position="1"/>
        <end position="22"/>
    </location>
</feature>
<organism evidence="2 4">
    <name type="scientific">Moraxella caviae</name>
    <dbReference type="NCBI Taxonomy" id="34060"/>
    <lineage>
        <taxon>Bacteria</taxon>
        <taxon>Pseudomonadati</taxon>
        <taxon>Pseudomonadota</taxon>
        <taxon>Gammaproteobacteria</taxon>
        <taxon>Moraxellales</taxon>
        <taxon>Moraxellaceae</taxon>
        <taxon>Moraxella</taxon>
    </lineage>
</organism>
<dbReference type="AlphaFoldDB" id="A0A1T0A263"/>
<dbReference type="STRING" id="34060.B0181_06640"/>
<sequence length="161" mass="17735">MKKFVPLIAVLAFMPQMAHALANEWSEPGFMGGYGTFILTNSKKQLIDLSCNYGAGSFGVDHSISYYPKGRNGNSTNPNIISMKFDNGPMMYPPAAKRPTTRTNRGAADWKKFVNGIAKARKIQVYANNKLVATFTPTAKSVKEFSTTVKEVCGEPLRDMD</sequence>
<evidence type="ECO:0000313" key="4">
    <source>
        <dbReference type="Proteomes" id="UP000190435"/>
    </source>
</evidence>